<dbReference type="RefSeq" id="XP_009013075.1">
    <property type="nucleotide sequence ID" value="XM_009014827.1"/>
</dbReference>
<dbReference type="Proteomes" id="UP000015101">
    <property type="component" value="Unassembled WGS sequence"/>
</dbReference>
<dbReference type="InterPro" id="IPR016024">
    <property type="entry name" value="ARM-type_fold"/>
</dbReference>
<dbReference type="PROSITE" id="PS50076">
    <property type="entry name" value="DNAJ_2"/>
    <property type="match status" value="1"/>
</dbReference>
<dbReference type="EMBL" id="AMQM01003158">
    <property type="status" value="NOT_ANNOTATED_CDS"/>
    <property type="molecule type" value="Genomic_DNA"/>
</dbReference>
<dbReference type="eggNOG" id="KOG1789">
    <property type="taxonomic scope" value="Eukaryota"/>
</dbReference>
<reference evidence="3" key="3">
    <citation type="submission" date="2015-06" db="UniProtKB">
        <authorList>
            <consortium name="EnsemblMetazoa"/>
        </authorList>
    </citation>
    <scope>IDENTIFICATION</scope>
</reference>
<dbReference type="STRING" id="6412.T1ELY2"/>
<dbReference type="EMBL" id="KB096023">
    <property type="protein sequence ID" value="ESO09053.1"/>
    <property type="molecule type" value="Genomic_DNA"/>
</dbReference>
<dbReference type="SUPFAM" id="SSF48371">
    <property type="entry name" value="ARM repeat"/>
    <property type="match status" value="3"/>
</dbReference>
<dbReference type="Pfam" id="PF14237">
    <property type="entry name" value="GYF_2"/>
    <property type="match status" value="1"/>
</dbReference>
<organism evidence="3 4">
    <name type="scientific">Helobdella robusta</name>
    <name type="common">Californian leech</name>
    <dbReference type="NCBI Taxonomy" id="6412"/>
    <lineage>
        <taxon>Eukaryota</taxon>
        <taxon>Metazoa</taxon>
        <taxon>Spiralia</taxon>
        <taxon>Lophotrochozoa</taxon>
        <taxon>Annelida</taxon>
        <taxon>Clitellata</taxon>
        <taxon>Hirudinea</taxon>
        <taxon>Rhynchobdellida</taxon>
        <taxon>Glossiphoniidae</taxon>
        <taxon>Helobdella</taxon>
    </lineage>
</organism>
<protein>
    <recommendedName>
        <fullName evidence="1">J domain-containing protein</fullName>
    </recommendedName>
</protein>
<dbReference type="FunFam" id="1.10.287.110:FF:000007">
    <property type="entry name" value="DnaJ (Hsp40) homolog, subfamily C, member 13"/>
    <property type="match status" value="1"/>
</dbReference>
<dbReference type="SMART" id="SM00185">
    <property type="entry name" value="ARM"/>
    <property type="match status" value="4"/>
</dbReference>
<feature type="domain" description="J" evidence="1">
    <location>
        <begin position="1305"/>
        <end position="1362"/>
    </location>
</feature>
<dbReference type="OMA" id="PQTYSIC"/>
<dbReference type="SMART" id="SM00271">
    <property type="entry name" value="DnaJ"/>
    <property type="match status" value="1"/>
</dbReference>
<dbReference type="GO" id="GO:0010008">
    <property type="term" value="C:endosome membrane"/>
    <property type="evidence" value="ECO:0000318"/>
    <property type="project" value="GO_Central"/>
</dbReference>
<evidence type="ECO:0000313" key="4">
    <source>
        <dbReference type="Proteomes" id="UP000015101"/>
    </source>
</evidence>
<dbReference type="EMBL" id="AMQM01003157">
    <property type="status" value="NOT_ANNOTATED_CDS"/>
    <property type="molecule type" value="Genomic_DNA"/>
</dbReference>
<dbReference type="FunCoup" id="T1ELY2">
    <property type="interactions" value="1424"/>
</dbReference>
<dbReference type="SUPFAM" id="SSF55277">
    <property type="entry name" value="GYF domain"/>
    <property type="match status" value="1"/>
</dbReference>
<keyword evidence="4" id="KW-1185">Reference proteome</keyword>
<reference evidence="2 4" key="2">
    <citation type="journal article" date="2013" name="Nature">
        <title>Insights into bilaterian evolution from three spiralian genomes.</title>
        <authorList>
            <person name="Simakov O."/>
            <person name="Marletaz F."/>
            <person name="Cho S.J."/>
            <person name="Edsinger-Gonzales E."/>
            <person name="Havlak P."/>
            <person name="Hellsten U."/>
            <person name="Kuo D.H."/>
            <person name="Larsson T."/>
            <person name="Lv J."/>
            <person name="Arendt D."/>
            <person name="Savage R."/>
            <person name="Osoegawa K."/>
            <person name="de Jong P."/>
            <person name="Grimwood J."/>
            <person name="Chapman J.A."/>
            <person name="Shapiro H."/>
            <person name="Aerts A."/>
            <person name="Otillar R.P."/>
            <person name="Terry A.Y."/>
            <person name="Boore J.L."/>
            <person name="Grigoriev I.V."/>
            <person name="Lindberg D.R."/>
            <person name="Seaver E.C."/>
            <person name="Weisblat D.A."/>
            <person name="Putnam N.H."/>
            <person name="Rokhsar D.S."/>
        </authorList>
    </citation>
    <scope>NUCLEOTIDE SEQUENCE</scope>
</reference>
<dbReference type="CTD" id="20197582"/>
<dbReference type="HOGENOM" id="CLU_001238_1_0_1"/>
<evidence type="ECO:0000313" key="2">
    <source>
        <dbReference type="EMBL" id="ESO09053.1"/>
    </source>
</evidence>
<name>T1ELY2_HELRO</name>
<dbReference type="InterPro" id="IPR000225">
    <property type="entry name" value="Armadillo"/>
</dbReference>
<dbReference type="Pfam" id="PF00226">
    <property type="entry name" value="DnaJ"/>
    <property type="match status" value="1"/>
</dbReference>
<proteinExistence type="predicted"/>
<dbReference type="InterPro" id="IPR011989">
    <property type="entry name" value="ARM-like"/>
</dbReference>
<dbReference type="GO" id="GO:2000641">
    <property type="term" value="P:regulation of early endosome to late endosome transport"/>
    <property type="evidence" value="ECO:0007669"/>
    <property type="project" value="InterPro"/>
</dbReference>
<accession>T1ELY2</accession>
<dbReference type="InterPro" id="IPR035445">
    <property type="entry name" value="GYF-like_dom_sf"/>
</dbReference>
<dbReference type="InterPro" id="IPR045802">
    <property type="entry name" value="GRV2/DNAJC13_N"/>
</dbReference>
<gene>
    <name evidence="3" type="primary">20197582</name>
    <name evidence="2" type="ORF">HELRODRAFT_156562</name>
</gene>
<dbReference type="Gene3D" id="1.10.287.110">
    <property type="entry name" value="DnaJ domain"/>
    <property type="match status" value="1"/>
</dbReference>
<dbReference type="CDD" id="cd06257">
    <property type="entry name" value="DnaJ"/>
    <property type="match status" value="1"/>
</dbReference>
<dbReference type="GeneID" id="20197582"/>
<evidence type="ECO:0000259" key="1">
    <source>
        <dbReference type="PROSITE" id="PS50076"/>
    </source>
</evidence>
<dbReference type="InterPro" id="IPR044978">
    <property type="entry name" value="GRV2/DNAJC13"/>
</dbReference>
<dbReference type="PANTHER" id="PTHR36983">
    <property type="entry name" value="DNAJ HOMOLOG SUBFAMILY C MEMBER 13"/>
    <property type="match status" value="1"/>
</dbReference>
<dbReference type="GO" id="GO:0007032">
    <property type="term" value="P:endosome organization"/>
    <property type="evidence" value="ECO:0007669"/>
    <property type="project" value="InterPro"/>
</dbReference>
<dbReference type="InterPro" id="IPR001623">
    <property type="entry name" value="DnaJ_domain"/>
</dbReference>
<dbReference type="Gene3D" id="1.25.10.10">
    <property type="entry name" value="Leucine-rich Repeat Variant"/>
    <property type="match status" value="2"/>
</dbReference>
<dbReference type="KEGG" id="hro:HELRODRAFT_156562"/>
<dbReference type="FunFam" id="1.25.10.10:FF:001437">
    <property type="entry name" value="Uncharacterized protein"/>
    <property type="match status" value="1"/>
</dbReference>
<evidence type="ECO:0000313" key="3">
    <source>
        <dbReference type="EnsemblMetazoa" id="HelroP156562"/>
    </source>
</evidence>
<dbReference type="InterPro" id="IPR036869">
    <property type="entry name" value="J_dom_sf"/>
</dbReference>
<dbReference type="Pfam" id="PF19432">
    <property type="entry name" value="RME-8_N"/>
    <property type="match status" value="1"/>
</dbReference>
<dbReference type="OrthoDB" id="69656at2759"/>
<dbReference type="InParanoid" id="T1ELY2"/>
<dbReference type="EnsemblMetazoa" id="HelroT156562">
    <property type="protein sequence ID" value="HelroP156562"/>
    <property type="gene ID" value="HelroG156562"/>
</dbReference>
<dbReference type="PANTHER" id="PTHR36983:SF2">
    <property type="entry name" value="DNAJ HOMOLOG SUBFAMILY C MEMBER 13"/>
    <property type="match status" value="1"/>
</dbReference>
<dbReference type="GO" id="GO:0006898">
    <property type="term" value="P:receptor-mediated endocytosis"/>
    <property type="evidence" value="ECO:0000318"/>
    <property type="project" value="GO_Central"/>
</dbReference>
<reference evidence="4" key="1">
    <citation type="submission" date="2012-12" db="EMBL/GenBank/DDBJ databases">
        <authorList>
            <person name="Hellsten U."/>
            <person name="Grimwood J."/>
            <person name="Chapman J.A."/>
            <person name="Shapiro H."/>
            <person name="Aerts A."/>
            <person name="Otillar R.P."/>
            <person name="Terry A.Y."/>
            <person name="Boore J.L."/>
            <person name="Simakov O."/>
            <person name="Marletaz F."/>
            <person name="Cho S.-J."/>
            <person name="Edsinger-Gonzales E."/>
            <person name="Havlak P."/>
            <person name="Kuo D.-H."/>
            <person name="Larsson T."/>
            <person name="Lv J."/>
            <person name="Arendt D."/>
            <person name="Savage R."/>
            <person name="Osoegawa K."/>
            <person name="de Jong P."/>
            <person name="Lindberg D.R."/>
            <person name="Seaver E.C."/>
            <person name="Weisblat D.A."/>
            <person name="Putnam N.H."/>
            <person name="Grigoriev I.V."/>
            <person name="Rokhsar D.S."/>
        </authorList>
    </citation>
    <scope>NUCLEOTIDE SEQUENCE</scope>
</reference>
<dbReference type="InterPro" id="IPR025640">
    <property type="entry name" value="GYF_2"/>
</dbReference>
<sequence length="2215" mass="252281">MNVVLKQNSDVSCYFITKHSWKGKYKRIFSVGTKGITTYNPTSFEVTNQWPYEEFISIKPNDRSPSSNNEFCIMMKKNNKKTDTMRFSTDHRSDLLTDALRFHRLFADKNYMPKRYQAYKQHWSDRKVSTCLEINPGSLDQINPRSGQTFCSYDYKDMEGISLVSDYDKGLVIMSGGFGRMHMFSVERRDELIQSILETSSNYVGVHIRLKKEGITLEQFQLNKFGKYSTDEALTSCAEFTVQKKTLRVEGATRRTLCLTETCLVERDPATYNIITCKPLCDIFSIVRPIGNPQEFNIEYVKGEIRTYTSTDRDALLASVMDGVRASGNRDVHVKMKFTNRGHRLVPVDEEVESQHLKFLQNPPPGMTATEVLSRFNSNVSYSGLLHAVTAETLFAENKERLINGALSSLLESNGGDVKTMELEDLEAQLHALRRLVASKAGFAAFTALPQMREKVGIKVVKALKRNDLGVSHAAVDMLCSLMQPMHDNYDLRQEQLNKSAVLSSKKFLESLLDMFTGHVNRGSGALVIAAMLDFLTYSLCAPYSETTDGACFDTLLEMVASNGRAIFKLFQHPSLAIVKGAGLVMKAIIEEGDAEVSLRMQDLSLAEGALPKHLHTALFTSSTDNRMLTVRQLSRHLIGLWITGHETSMSLLKRMMPVGLLSYLDSKDDVPDDDVDRINVRDNLKLAQILLLVAKWFYTTKQEQDIRKRKNVHLKQIEKHIEGLLVHWKNRLGIESNNQVQQDKVVVLRKRRQRIKPEANWKLFYYQFNKDHAKPNLIWNYKTREELRLALEDEIRSFNVDKELSGGGVVSWNHLECEVQYPSLAEEIKIGNYYLRILLEEDEKEESSNITQSYEFFNDLYHRFLLSSKIQMKAVCLQAMSIVYGRCHQDIGPFNDTKFIVTMLERSVDRLERDRLIMFINKLLLNKRNVKDVMDANGVKILVDLLTMAHLHVNRAVVPMQSNVIEATPNSQRESEKEWYYGMADKERLGPYSLDEMKQFWAEGIITAKTRCWAQGMDGWRPLQLTPQLKWTFMATGQAVLNESDLATLILNMFIKMAEFYPSRDVDNCIIRPLPRIKRFLTDPSCLPHIVQLLVTFDPVLVEKVATLLYLIMDENPCMPRLYLSGAFFFILMYTGSNVLPIARLLKNTHLKQAFRSDEKTSSDIMQKSVLGHMLPEAMVCYLENYEPEKFAEIFLGEFDTPEAIWSREMRRLMIERIASHVGDFSPRLLSNTRALYQYCPIPVIVYPQLENELFCSIYYLRHLCDTARFPDWPIMDPIRLLKDILKCWKVEVEKKPPSMSVDEALETLNLDLHDKKLDEAVVRKAYFRLAHKYHPDKNPDGREMFEKVNKAYEFLCSRVKLSDGPNPENIVLILKSQSILFERFRNVLAPYKYAGYPMLIRTIQLESVDDALFSKSAPILSAAAQLSYHTVNCSALNAEELRREGGIEILHDAFSRCVGVISRSSKPEDLAVCTHIVQCFGVSAQFDACRTCILALPTIVQEVTRILYYNNVPKLCQHVAECITLLSVDATLQDNMLKAGVLWHLLLFLFEYDYTLEEGGVNKSDETNQQETKNNLAKLAIHACARLAGCLSGEFATPSNPFIKKCLASMLTPYLANKLADNQSAELLKLLNRNTENPMLVWNNETRLQLIEYLTDQQQLQIRTGECDPTYGSTFQFSRHEKELIIGDVFVRIYNQQPTFMLDDAKSFTMDLIDYLGSQAQSVERILNVEASLEALHNVIKNNPGVEMQCIGHFKLLFALLRVDGYPKVQQHALEVISLVTANQDCVNDISASQVMSYLLLVIMSLPQHNCLTLQVMHPLTSNTRLLKEIINKGGLIYLLHLFCNSTSSQVREQAADLMSRMMADKLVGPRVRIILLKFLPNIFMDAMRESAETSVALFEGTHENPELIWNEDARSKVSWSIRDMKDDFYGQQKNDPTMKWTIDETMTPLYASETGELVVGDVYLRLFINNPGWVVRKPKEFMVELFEKWTQLVSMEKIDGESLETVTTALTLFLNVQSSMLDQVPQLGHIPKLFTSMLSNQNAVPASAMKIVQQLSNSQVCIRSMSQTESMRPMKVAMKGRRDVVGVACDALMKMFSCPDDDLIEQILKAEMIPFLLGYLQTGLEGLDNSSSVKAQIVKGIKSLLTNAKYTEQLMDILEKSVIWKDYKDQKHDLFLADNPCAGYLTGSGVAGYLTAATSPTSSMPSIPPPII</sequence>